<keyword evidence="5" id="KW-0408">Iron</keyword>
<protein>
    <submittedName>
        <fullName evidence="7">P4HA2 protein</fullName>
    </submittedName>
</protein>
<dbReference type="GO" id="GO:0004656">
    <property type="term" value="F:procollagen-proline 4-dioxygenase activity"/>
    <property type="evidence" value="ECO:0007669"/>
    <property type="project" value="TreeGrafter"/>
</dbReference>
<keyword evidence="8" id="KW-1185">Reference proteome</keyword>
<gene>
    <name evidence="7" type="primary">P4HA2</name>
    <name evidence="7" type="ORF">SNAT2548_LOCUS15763</name>
</gene>
<keyword evidence="2" id="KW-0479">Metal-binding</keyword>
<evidence type="ECO:0000256" key="1">
    <source>
        <dbReference type="ARBA" id="ARBA00001961"/>
    </source>
</evidence>
<dbReference type="OrthoDB" id="407973at2759"/>
<dbReference type="GO" id="GO:0005783">
    <property type="term" value="C:endoplasmic reticulum"/>
    <property type="evidence" value="ECO:0007669"/>
    <property type="project" value="TreeGrafter"/>
</dbReference>
<dbReference type="SMART" id="SM00702">
    <property type="entry name" value="P4Hc"/>
    <property type="match status" value="1"/>
</dbReference>
<dbReference type="InterPro" id="IPR045054">
    <property type="entry name" value="P4HA-like"/>
</dbReference>
<dbReference type="InterPro" id="IPR044862">
    <property type="entry name" value="Pro_4_hyd_alph_FE2OG_OXY"/>
</dbReference>
<keyword evidence="3" id="KW-0223">Dioxygenase</keyword>
<accession>A0A812N5C4</accession>
<reference evidence="7" key="1">
    <citation type="submission" date="2021-02" db="EMBL/GenBank/DDBJ databases">
        <authorList>
            <person name="Dougan E. K."/>
            <person name="Rhodes N."/>
            <person name="Thang M."/>
            <person name="Chan C."/>
        </authorList>
    </citation>
    <scope>NUCLEOTIDE SEQUENCE</scope>
</reference>
<dbReference type="Pfam" id="PF13640">
    <property type="entry name" value="2OG-FeII_Oxy_3"/>
    <property type="match status" value="1"/>
</dbReference>
<evidence type="ECO:0000256" key="2">
    <source>
        <dbReference type="ARBA" id="ARBA00022723"/>
    </source>
</evidence>
<keyword evidence="4" id="KW-0560">Oxidoreductase</keyword>
<dbReference type="EMBL" id="CAJNDS010002057">
    <property type="protein sequence ID" value="CAE7299516.1"/>
    <property type="molecule type" value="Genomic_DNA"/>
</dbReference>
<comment type="caution">
    <text evidence="7">The sequence shown here is derived from an EMBL/GenBank/DDBJ whole genome shotgun (WGS) entry which is preliminary data.</text>
</comment>
<feature type="domain" description="Fe2OG dioxygenase" evidence="6">
    <location>
        <begin position="115"/>
        <end position="221"/>
    </location>
</feature>
<dbReference type="GO" id="GO:0005506">
    <property type="term" value="F:iron ion binding"/>
    <property type="evidence" value="ECO:0007669"/>
    <property type="project" value="InterPro"/>
</dbReference>
<comment type="cofactor">
    <cofactor evidence="1">
        <name>L-ascorbate</name>
        <dbReference type="ChEBI" id="CHEBI:38290"/>
    </cofactor>
</comment>
<evidence type="ECO:0000313" key="7">
    <source>
        <dbReference type="EMBL" id="CAE7299516.1"/>
    </source>
</evidence>
<organism evidence="7 8">
    <name type="scientific">Symbiodinium natans</name>
    <dbReference type="NCBI Taxonomy" id="878477"/>
    <lineage>
        <taxon>Eukaryota</taxon>
        <taxon>Sar</taxon>
        <taxon>Alveolata</taxon>
        <taxon>Dinophyceae</taxon>
        <taxon>Suessiales</taxon>
        <taxon>Symbiodiniaceae</taxon>
        <taxon>Symbiodinium</taxon>
    </lineage>
</organism>
<evidence type="ECO:0000313" key="8">
    <source>
        <dbReference type="Proteomes" id="UP000604046"/>
    </source>
</evidence>
<dbReference type="InterPro" id="IPR006620">
    <property type="entry name" value="Pro_4_hyd_alph"/>
</dbReference>
<dbReference type="PANTHER" id="PTHR10869">
    <property type="entry name" value="PROLYL 4-HYDROXYLASE ALPHA SUBUNIT"/>
    <property type="match status" value="1"/>
</dbReference>
<dbReference type="PANTHER" id="PTHR10869:SF233">
    <property type="entry name" value="FE2OG DIOXYGENASE DOMAIN-CONTAINING PROTEIN"/>
    <property type="match status" value="1"/>
</dbReference>
<dbReference type="InterPro" id="IPR005123">
    <property type="entry name" value="Oxoglu/Fe-dep_dioxygenase_dom"/>
</dbReference>
<name>A0A812N5C4_9DINO</name>
<dbReference type="Gene3D" id="2.60.120.620">
    <property type="entry name" value="q2cbj1_9rhob like domain"/>
    <property type="match status" value="1"/>
</dbReference>
<evidence type="ECO:0000256" key="4">
    <source>
        <dbReference type="ARBA" id="ARBA00023002"/>
    </source>
</evidence>
<dbReference type="GO" id="GO:0031418">
    <property type="term" value="F:L-ascorbic acid binding"/>
    <property type="evidence" value="ECO:0007669"/>
    <property type="project" value="InterPro"/>
</dbReference>
<dbReference type="PROSITE" id="PS51471">
    <property type="entry name" value="FE2OG_OXY"/>
    <property type="match status" value="1"/>
</dbReference>
<evidence type="ECO:0000259" key="6">
    <source>
        <dbReference type="PROSITE" id="PS51471"/>
    </source>
</evidence>
<evidence type="ECO:0000256" key="3">
    <source>
        <dbReference type="ARBA" id="ARBA00022964"/>
    </source>
</evidence>
<evidence type="ECO:0000256" key="5">
    <source>
        <dbReference type="ARBA" id="ARBA00023004"/>
    </source>
</evidence>
<dbReference type="Proteomes" id="UP000604046">
    <property type="component" value="Unassembled WGS sequence"/>
</dbReference>
<dbReference type="AlphaFoldDB" id="A0A812N5C4"/>
<proteinExistence type="predicted"/>
<sequence length="240" mass="27017">MAGSLYARIVTLDNFISDEESKLHAGLAVCRLSVVVHEGLVALLAQEIDGLLSVASTFQRSADQGEKNPFGMTEGLITKHRTSQTAWCDEECKGAPVFHRVRDRISEMIGVPWRNFETMQFLKYNVGEEYARHHDMHNLTDNHFASGPRIYTFFLYMSDVEEGGETQFTELNISVRPRKGSALLWPSVKSQNPTVQDERTMHAARPVKNGSKVAANVWVHLFDFEVSSIWACTGGLRDVR</sequence>